<dbReference type="InterPro" id="IPR025121">
    <property type="entry name" value="GTPase_HflX_N"/>
</dbReference>
<dbReference type="Gene3D" id="2.40.10.10">
    <property type="entry name" value="Trypsin-like serine proteases"/>
    <property type="match status" value="1"/>
</dbReference>
<sequence length="227" mass="24611">MEYSFGIEESLKELAQLADIVGLMVVGSTSQKLSVPNPRTYIESGKVAEIKSAIHALDVETVTFDDEFSAMQLRDLEKAFGGDVRVCDCPVLILDIFNKRVATHEAALQVTLAQMEYPILEGAEPLNLGHLPRLQIAVTVVGYLLEGDTISVTKGMVSHIEVTSYAHGSSYLLGIQIDAAINPGNSGGHALNDQGECIRVAFQVFRSEDVENIGYVIPTTIVSHFFG</sequence>
<evidence type="ECO:0000313" key="3">
    <source>
        <dbReference type="Proteomes" id="UP001227230"/>
    </source>
</evidence>
<dbReference type="PANTHER" id="PTHR45980">
    <property type="match status" value="1"/>
</dbReference>
<organism evidence="2 3">
    <name type="scientific">Vitis vinifera</name>
    <name type="common">Grape</name>
    <dbReference type="NCBI Taxonomy" id="29760"/>
    <lineage>
        <taxon>Eukaryota</taxon>
        <taxon>Viridiplantae</taxon>
        <taxon>Streptophyta</taxon>
        <taxon>Embryophyta</taxon>
        <taxon>Tracheophyta</taxon>
        <taxon>Spermatophyta</taxon>
        <taxon>Magnoliopsida</taxon>
        <taxon>eudicotyledons</taxon>
        <taxon>Gunneridae</taxon>
        <taxon>Pentapetalae</taxon>
        <taxon>rosids</taxon>
        <taxon>Vitales</taxon>
        <taxon>Vitaceae</taxon>
        <taxon>Viteae</taxon>
        <taxon>Vitis</taxon>
    </lineage>
</organism>
<dbReference type="InterPro" id="IPR042108">
    <property type="entry name" value="GTPase_HflX_N_sf"/>
</dbReference>
<evidence type="ECO:0000259" key="1">
    <source>
        <dbReference type="Pfam" id="PF13167"/>
    </source>
</evidence>
<dbReference type="Proteomes" id="UP001227230">
    <property type="component" value="Chromosome 6"/>
</dbReference>
<feature type="domain" description="GTPase HflX N-terminal" evidence="1">
    <location>
        <begin position="8"/>
        <end position="97"/>
    </location>
</feature>
<reference evidence="2 3" key="1">
    <citation type="journal article" date="2023" name="Hortic Res">
        <title>The complete reference genome for grapevine (Vitis vinifera L.) genetics and breeding.</title>
        <authorList>
            <person name="Shi X."/>
            <person name="Cao S."/>
            <person name="Wang X."/>
            <person name="Huang S."/>
            <person name="Wang Y."/>
            <person name="Liu Z."/>
            <person name="Liu W."/>
            <person name="Leng X."/>
            <person name="Peng Y."/>
            <person name="Wang N."/>
            <person name="Wang Y."/>
            <person name="Ma Z."/>
            <person name="Xu X."/>
            <person name="Zhang F."/>
            <person name="Xue H."/>
            <person name="Zhong H."/>
            <person name="Wang Y."/>
            <person name="Zhang K."/>
            <person name="Velt A."/>
            <person name="Avia K."/>
            <person name="Holtgrawe D."/>
            <person name="Grimplet J."/>
            <person name="Matus J.T."/>
            <person name="Ware D."/>
            <person name="Wu X."/>
            <person name="Wang H."/>
            <person name="Liu C."/>
            <person name="Fang Y."/>
            <person name="Rustenholz C."/>
            <person name="Cheng Z."/>
            <person name="Xiao H."/>
            <person name="Zhou Y."/>
        </authorList>
    </citation>
    <scope>NUCLEOTIDE SEQUENCE [LARGE SCALE GENOMIC DNA]</scope>
    <source>
        <strain evidence="3">cv. Pinot noir / PN40024</strain>
        <tissue evidence="2">Leaf</tissue>
    </source>
</reference>
<keyword evidence="3" id="KW-1185">Reference proteome</keyword>
<gene>
    <name evidence="2" type="ORF">VitviT2T_008290</name>
</gene>
<accession>A0ABY9C281</accession>
<dbReference type="EMBL" id="CP126653">
    <property type="protein sequence ID" value="WJZ89039.1"/>
    <property type="molecule type" value="Genomic_DNA"/>
</dbReference>
<name>A0ABY9C281_VITVI</name>
<dbReference type="PANTHER" id="PTHR45980:SF6">
    <property type="entry name" value="PROTEASE DO-LIKE 2, CHLOROPLASTIC"/>
    <property type="match status" value="1"/>
</dbReference>
<dbReference type="Gene3D" id="3.40.50.11060">
    <property type="entry name" value="GTPase HflX, N-terminal domain"/>
    <property type="match status" value="1"/>
</dbReference>
<evidence type="ECO:0000313" key="2">
    <source>
        <dbReference type="EMBL" id="WJZ89039.1"/>
    </source>
</evidence>
<proteinExistence type="predicted"/>
<dbReference type="Pfam" id="PF13167">
    <property type="entry name" value="GTP-bdg_N"/>
    <property type="match status" value="1"/>
</dbReference>
<dbReference type="Pfam" id="PF13365">
    <property type="entry name" value="Trypsin_2"/>
    <property type="match status" value="1"/>
</dbReference>
<dbReference type="InterPro" id="IPR043504">
    <property type="entry name" value="Peptidase_S1_PA_chymotrypsin"/>
</dbReference>
<protein>
    <recommendedName>
        <fullName evidence="1">GTPase HflX N-terminal domain-containing protein</fullName>
    </recommendedName>
</protein>
<dbReference type="InterPro" id="IPR009003">
    <property type="entry name" value="Peptidase_S1_PA"/>
</dbReference>
<dbReference type="SUPFAM" id="SSF50494">
    <property type="entry name" value="Trypsin-like serine proteases"/>
    <property type="match status" value="1"/>
</dbReference>